<comment type="similarity">
    <text evidence="2">Belongs to the GMC oxidoreductase family.</text>
</comment>
<evidence type="ECO:0000313" key="8">
    <source>
        <dbReference type="EMBL" id="KAA9134186.1"/>
    </source>
</evidence>
<feature type="domain" description="Glucose-methanol-choline oxidoreductase N-terminal" evidence="6">
    <location>
        <begin position="107"/>
        <end position="334"/>
    </location>
</feature>
<dbReference type="InterPro" id="IPR036188">
    <property type="entry name" value="FAD/NAD-bd_sf"/>
</dbReference>
<dbReference type="GO" id="GO:0050660">
    <property type="term" value="F:flavin adenine dinucleotide binding"/>
    <property type="evidence" value="ECO:0007669"/>
    <property type="project" value="InterPro"/>
</dbReference>
<proteinExistence type="inferred from homology"/>
<feature type="domain" description="Glucose-methanol-choline oxidoreductase C-terminal" evidence="7">
    <location>
        <begin position="426"/>
        <end position="545"/>
    </location>
</feature>
<gene>
    <name evidence="8" type="ORF">F3N42_01180</name>
</gene>
<comment type="caution">
    <text evidence="8">The sequence shown here is derived from an EMBL/GenBank/DDBJ whole genome shotgun (WGS) entry which is preliminary data.</text>
</comment>
<dbReference type="Pfam" id="PF05199">
    <property type="entry name" value="GMC_oxred_C"/>
    <property type="match status" value="1"/>
</dbReference>
<keyword evidence="5" id="KW-0560">Oxidoreductase</keyword>
<dbReference type="Gene3D" id="3.50.50.60">
    <property type="entry name" value="FAD/NAD(P)-binding domain"/>
    <property type="match status" value="2"/>
</dbReference>
<sequence>MSAQFDAIVIGSGMTGGWAARELTRRGLKTLVLERGREIEHIKDYQGEHKGPWDYTFRGKIPPDEAKNDYFIQSKFGWCSDFNKQFWNNDRLNPYVYDEDKPFNWVHTDVLAGRSMVWGRQVYRWSDLDFEANKRDGHGIDWPIRYADIEPWYDYVENHIGISGEKLGLPYLPDGQFQKPMELNVVEKHVRRTIQDQFPGRDMTVGRVAILTEPHNGRGPCHYCGPCERGCSVSAYFSALTVTLPDAKQTGNLTLRTDAVVEGLDVDPASGRITGVRVIDAKDKSRETYSAKLVFLCASTIGSTQVLMNSATDAHPNGLANGSGVLGKYMMDHTFGTGITGIMHGFDDRTTYGFRPNGIYVPRFRNLDGQDDPGFLRGYGFQGGAVREGIVQNAEQLTGFGPDFKKQLGSYGRWRMSYYGFGEILPYADNRMMLDPVKKDRFGIPQVRFDTHYHDNEKRMIDDMLVEGEAMLKAAGATDIVKWPGGMTMGSGVHEMGTARMGHDPSESVLNGWNQAHEVPNLFVTDGACMTSGSCVNPSITYMALTARAANYAADRLAEGAL</sequence>
<dbReference type="SUPFAM" id="SSF54373">
    <property type="entry name" value="FAD-linked reductases, C-terminal domain"/>
    <property type="match status" value="1"/>
</dbReference>
<reference evidence="8 9" key="1">
    <citation type="submission" date="2019-09" db="EMBL/GenBank/DDBJ databases">
        <title>Wenzhouxiangella sp. Genome sequencing and assembly.</title>
        <authorList>
            <person name="Zhang R."/>
        </authorList>
    </citation>
    <scope>NUCLEOTIDE SEQUENCE [LARGE SCALE GENOMIC DNA]</scope>
    <source>
        <strain evidence="8 9">W260</strain>
    </source>
</reference>
<dbReference type="SUPFAM" id="SSF51905">
    <property type="entry name" value="FAD/NAD(P)-binding domain"/>
    <property type="match status" value="1"/>
</dbReference>
<dbReference type="InterPro" id="IPR051473">
    <property type="entry name" value="P2Ox-like"/>
</dbReference>
<dbReference type="Pfam" id="PF00732">
    <property type="entry name" value="GMC_oxred_N"/>
    <property type="match status" value="1"/>
</dbReference>
<dbReference type="EMBL" id="VYXP01000001">
    <property type="protein sequence ID" value="KAA9134186.1"/>
    <property type="molecule type" value="Genomic_DNA"/>
</dbReference>
<dbReference type="InterPro" id="IPR000172">
    <property type="entry name" value="GMC_OxRdtase_N"/>
</dbReference>
<keyword evidence="9" id="KW-1185">Reference proteome</keyword>
<protein>
    <submittedName>
        <fullName evidence="8">GMC family oxidoreductase</fullName>
    </submittedName>
</protein>
<evidence type="ECO:0000256" key="4">
    <source>
        <dbReference type="ARBA" id="ARBA00022827"/>
    </source>
</evidence>
<evidence type="ECO:0000256" key="2">
    <source>
        <dbReference type="ARBA" id="ARBA00010790"/>
    </source>
</evidence>
<accession>A0A5N0TJT9</accession>
<evidence type="ECO:0000256" key="1">
    <source>
        <dbReference type="ARBA" id="ARBA00001974"/>
    </source>
</evidence>
<dbReference type="RefSeq" id="WP_150862550.1">
    <property type="nucleotide sequence ID" value="NZ_VYXP01000001.1"/>
</dbReference>
<dbReference type="AlphaFoldDB" id="A0A5N0TJT9"/>
<dbReference type="InterPro" id="IPR007867">
    <property type="entry name" value="GMC_OxRtase_C"/>
</dbReference>
<organism evidence="8 9">
    <name type="scientific">Marinihelvus fidelis</name>
    <dbReference type="NCBI Taxonomy" id="2613842"/>
    <lineage>
        <taxon>Bacteria</taxon>
        <taxon>Pseudomonadati</taxon>
        <taxon>Pseudomonadota</taxon>
        <taxon>Gammaproteobacteria</taxon>
        <taxon>Chromatiales</taxon>
        <taxon>Wenzhouxiangellaceae</taxon>
        <taxon>Marinihelvus</taxon>
    </lineage>
</organism>
<comment type="cofactor">
    <cofactor evidence="1">
        <name>FAD</name>
        <dbReference type="ChEBI" id="CHEBI:57692"/>
    </cofactor>
</comment>
<evidence type="ECO:0000256" key="3">
    <source>
        <dbReference type="ARBA" id="ARBA00022630"/>
    </source>
</evidence>
<evidence type="ECO:0000256" key="5">
    <source>
        <dbReference type="ARBA" id="ARBA00023002"/>
    </source>
</evidence>
<keyword evidence="3" id="KW-0285">Flavoprotein</keyword>
<evidence type="ECO:0000313" key="9">
    <source>
        <dbReference type="Proteomes" id="UP000325372"/>
    </source>
</evidence>
<name>A0A5N0TJT9_9GAMM</name>
<dbReference type="GO" id="GO:0016614">
    <property type="term" value="F:oxidoreductase activity, acting on CH-OH group of donors"/>
    <property type="evidence" value="ECO:0007669"/>
    <property type="project" value="InterPro"/>
</dbReference>
<dbReference type="PANTHER" id="PTHR42784">
    <property type="entry name" value="PYRANOSE 2-OXIDASE"/>
    <property type="match status" value="1"/>
</dbReference>
<evidence type="ECO:0000259" key="7">
    <source>
        <dbReference type="Pfam" id="PF05199"/>
    </source>
</evidence>
<dbReference type="Proteomes" id="UP000325372">
    <property type="component" value="Unassembled WGS sequence"/>
</dbReference>
<dbReference type="PANTHER" id="PTHR42784:SF1">
    <property type="entry name" value="PYRANOSE 2-OXIDASE"/>
    <property type="match status" value="1"/>
</dbReference>
<evidence type="ECO:0000259" key="6">
    <source>
        <dbReference type="Pfam" id="PF00732"/>
    </source>
</evidence>
<keyword evidence="4" id="KW-0274">FAD</keyword>